<protein>
    <recommendedName>
        <fullName evidence="4">NADH dehydrogenase [ubiquinone] 1 alpha subcomplex assembly factor 3</fullName>
    </recommendedName>
</protein>
<comment type="caution">
    <text evidence="2">The sequence shown here is derived from an EMBL/GenBank/DDBJ whole genome shotgun (WGS) entry which is preliminary data.</text>
</comment>
<dbReference type="InterPro" id="IPR036748">
    <property type="entry name" value="MTH938-like_sf"/>
</dbReference>
<organism evidence="2 3">
    <name type="scientific">Podospora australis</name>
    <dbReference type="NCBI Taxonomy" id="1536484"/>
    <lineage>
        <taxon>Eukaryota</taxon>
        <taxon>Fungi</taxon>
        <taxon>Dikarya</taxon>
        <taxon>Ascomycota</taxon>
        <taxon>Pezizomycotina</taxon>
        <taxon>Sordariomycetes</taxon>
        <taxon>Sordariomycetidae</taxon>
        <taxon>Sordariales</taxon>
        <taxon>Podosporaceae</taxon>
        <taxon>Podospora</taxon>
    </lineage>
</organism>
<dbReference type="Proteomes" id="UP001302126">
    <property type="component" value="Unassembled WGS sequence"/>
</dbReference>
<sequence length="230" mass="24863">MAGIRPPLSLLKRRILTTSSPLFAQRLPALFSSTTALALRSSRKNAPALFSTSQYHNKSSGSSGSGNPERAPDQPPPTDFSQLDVLANTPIPSTAIDVSHRDGFMLNSGIDISGGKGALLVNGEAFAWTPWSPDTKRMINQKGQWEVPAEAFGLFEMIWPRPDLLILGLGPEIRPLSPKTRKVISALGMRVDVLDTRNAVNQYNMLATERGMDDVAAALIPIGWQEGKGC</sequence>
<dbReference type="EMBL" id="MU864419">
    <property type="protein sequence ID" value="KAK4186635.1"/>
    <property type="molecule type" value="Genomic_DNA"/>
</dbReference>
<dbReference type="PANTHER" id="PTHR21192:SF2">
    <property type="entry name" value="NADH DEHYDROGENASE [UBIQUINONE] 1 ALPHA SUBCOMPLEX ASSEMBLY FACTOR 3"/>
    <property type="match status" value="1"/>
</dbReference>
<evidence type="ECO:0000313" key="3">
    <source>
        <dbReference type="Proteomes" id="UP001302126"/>
    </source>
</evidence>
<proteinExistence type="predicted"/>
<gene>
    <name evidence="2" type="ORF">QBC35DRAFT_265539</name>
</gene>
<accession>A0AAN6WSL1</accession>
<dbReference type="AlphaFoldDB" id="A0AAN6WSL1"/>
<dbReference type="GO" id="GO:0005743">
    <property type="term" value="C:mitochondrial inner membrane"/>
    <property type="evidence" value="ECO:0007669"/>
    <property type="project" value="TreeGrafter"/>
</dbReference>
<dbReference type="InterPro" id="IPR007523">
    <property type="entry name" value="NDUFAF3/AAMDC"/>
</dbReference>
<evidence type="ECO:0000256" key="1">
    <source>
        <dbReference type="SAM" id="MobiDB-lite"/>
    </source>
</evidence>
<name>A0AAN6WSL1_9PEZI</name>
<dbReference type="Pfam" id="PF04430">
    <property type="entry name" value="DUF498"/>
    <property type="match status" value="1"/>
</dbReference>
<feature type="region of interest" description="Disordered" evidence="1">
    <location>
        <begin position="49"/>
        <end position="81"/>
    </location>
</feature>
<dbReference type="GO" id="GO:0032981">
    <property type="term" value="P:mitochondrial respiratory chain complex I assembly"/>
    <property type="evidence" value="ECO:0007669"/>
    <property type="project" value="TreeGrafter"/>
</dbReference>
<dbReference type="SUPFAM" id="SSF64076">
    <property type="entry name" value="MTH938-like"/>
    <property type="match status" value="1"/>
</dbReference>
<dbReference type="PANTHER" id="PTHR21192">
    <property type="entry name" value="NUCLEAR PROTEIN E3-3"/>
    <property type="match status" value="1"/>
</dbReference>
<evidence type="ECO:0008006" key="4">
    <source>
        <dbReference type="Google" id="ProtNLM"/>
    </source>
</evidence>
<keyword evidence="3" id="KW-1185">Reference proteome</keyword>
<evidence type="ECO:0000313" key="2">
    <source>
        <dbReference type="EMBL" id="KAK4186635.1"/>
    </source>
</evidence>
<reference evidence="2" key="1">
    <citation type="journal article" date="2023" name="Mol. Phylogenet. Evol.">
        <title>Genome-scale phylogeny and comparative genomics of the fungal order Sordariales.</title>
        <authorList>
            <person name="Hensen N."/>
            <person name="Bonometti L."/>
            <person name="Westerberg I."/>
            <person name="Brannstrom I.O."/>
            <person name="Guillou S."/>
            <person name="Cros-Aarteil S."/>
            <person name="Calhoun S."/>
            <person name="Haridas S."/>
            <person name="Kuo A."/>
            <person name="Mondo S."/>
            <person name="Pangilinan J."/>
            <person name="Riley R."/>
            <person name="LaButti K."/>
            <person name="Andreopoulos B."/>
            <person name="Lipzen A."/>
            <person name="Chen C."/>
            <person name="Yan M."/>
            <person name="Daum C."/>
            <person name="Ng V."/>
            <person name="Clum A."/>
            <person name="Steindorff A."/>
            <person name="Ohm R.A."/>
            <person name="Martin F."/>
            <person name="Silar P."/>
            <person name="Natvig D.O."/>
            <person name="Lalanne C."/>
            <person name="Gautier V."/>
            <person name="Ament-Velasquez S.L."/>
            <person name="Kruys A."/>
            <person name="Hutchinson M.I."/>
            <person name="Powell A.J."/>
            <person name="Barry K."/>
            <person name="Miller A.N."/>
            <person name="Grigoriev I.V."/>
            <person name="Debuchy R."/>
            <person name="Gladieux P."/>
            <person name="Hiltunen Thoren M."/>
            <person name="Johannesson H."/>
        </authorList>
    </citation>
    <scope>NUCLEOTIDE SEQUENCE</scope>
    <source>
        <strain evidence="2">PSN309</strain>
    </source>
</reference>
<reference evidence="2" key="2">
    <citation type="submission" date="2023-05" db="EMBL/GenBank/DDBJ databases">
        <authorList>
            <consortium name="Lawrence Berkeley National Laboratory"/>
            <person name="Steindorff A."/>
            <person name="Hensen N."/>
            <person name="Bonometti L."/>
            <person name="Westerberg I."/>
            <person name="Brannstrom I.O."/>
            <person name="Guillou S."/>
            <person name="Cros-Aarteil S."/>
            <person name="Calhoun S."/>
            <person name="Haridas S."/>
            <person name="Kuo A."/>
            <person name="Mondo S."/>
            <person name="Pangilinan J."/>
            <person name="Riley R."/>
            <person name="Labutti K."/>
            <person name="Andreopoulos B."/>
            <person name="Lipzen A."/>
            <person name="Chen C."/>
            <person name="Yanf M."/>
            <person name="Daum C."/>
            <person name="Ng V."/>
            <person name="Clum A."/>
            <person name="Ohm R."/>
            <person name="Martin F."/>
            <person name="Silar P."/>
            <person name="Natvig D."/>
            <person name="Lalanne C."/>
            <person name="Gautier V."/>
            <person name="Ament-Velasquez S.L."/>
            <person name="Kruys A."/>
            <person name="Hutchinson M.I."/>
            <person name="Powell A.J."/>
            <person name="Barry K."/>
            <person name="Miller A.N."/>
            <person name="Grigoriev I.V."/>
            <person name="Debuchy R."/>
            <person name="Gladieux P."/>
            <person name="Thoren M.H."/>
            <person name="Johannesson H."/>
        </authorList>
    </citation>
    <scope>NUCLEOTIDE SEQUENCE</scope>
    <source>
        <strain evidence="2">PSN309</strain>
    </source>
</reference>
<dbReference type="Gene3D" id="3.40.1230.10">
    <property type="entry name" value="MTH938-like"/>
    <property type="match status" value="1"/>
</dbReference>